<dbReference type="EMBL" id="PKSG01000622">
    <property type="protein sequence ID" value="POR33874.1"/>
    <property type="molecule type" value="Genomic_DNA"/>
</dbReference>
<name>A0A2S4KUM7_9HYPO</name>
<organism evidence="1 2">
    <name type="scientific">Tolypocladium paradoxum</name>
    <dbReference type="NCBI Taxonomy" id="94208"/>
    <lineage>
        <taxon>Eukaryota</taxon>
        <taxon>Fungi</taxon>
        <taxon>Dikarya</taxon>
        <taxon>Ascomycota</taxon>
        <taxon>Pezizomycotina</taxon>
        <taxon>Sordariomycetes</taxon>
        <taxon>Hypocreomycetidae</taxon>
        <taxon>Hypocreales</taxon>
        <taxon>Ophiocordycipitaceae</taxon>
        <taxon>Tolypocladium</taxon>
    </lineage>
</organism>
<comment type="caution">
    <text evidence="1">The sequence shown here is derived from an EMBL/GenBank/DDBJ whole genome shotgun (WGS) entry which is preliminary data.</text>
</comment>
<keyword evidence="1" id="KW-0808">Transferase</keyword>
<dbReference type="GO" id="GO:0016301">
    <property type="term" value="F:kinase activity"/>
    <property type="evidence" value="ECO:0007669"/>
    <property type="project" value="UniProtKB-KW"/>
</dbReference>
<dbReference type="AlphaFoldDB" id="A0A2S4KUM7"/>
<reference evidence="1 2" key="1">
    <citation type="submission" date="2018-01" db="EMBL/GenBank/DDBJ databases">
        <title>Harnessing the power of phylogenomics to disentangle the directionality and signatures of interkingdom host jumping in the parasitic fungal genus Tolypocladium.</title>
        <authorList>
            <person name="Quandt C.A."/>
            <person name="Patterson W."/>
            <person name="Spatafora J.W."/>
        </authorList>
    </citation>
    <scope>NUCLEOTIDE SEQUENCE [LARGE SCALE GENOMIC DNA]</scope>
    <source>
        <strain evidence="1 2">NRBC 100945</strain>
    </source>
</reference>
<keyword evidence="1" id="KW-0418">Kinase</keyword>
<evidence type="ECO:0000313" key="2">
    <source>
        <dbReference type="Proteomes" id="UP000237481"/>
    </source>
</evidence>
<proteinExistence type="predicted"/>
<sequence>MDQPRGPPRPPQSAEPKRAVIQCRFHIRSHSLSATGTETSLVHNHVYRLSIRRGAFDRCMHWLVSWLPRAVQGLKALPPAWCLPPKIVLKKLKPDWDDEFANESRMYARMKPLQGSVIPIYYGEARCDDGTPALILSDVGGIPLFEDEVFAMEEKRLEGMVEEAFSAMVSFGVQYDDLKLDNLHLVGDRIVILDLENAEALNSPAERAIELEVGEIMDLWKYYRRNRERNRE</sequence>
<dbReference type="SUPFAM" id="SSF56112">
    <property type="entry name" value="Protein kinase-like (PK-like)"/>
    <property type="match status" value="1"/>
</dbReference>
<dbReference type="InterPro" id="IPR011009">
    <property type="entry name" value="Kinase-like_dom_sf"/>
</dbReference>
<evidence type="ECO:0000313" key="1">
    <source>
        <dbReference type="EMBL" id="POR33874.1"/>
    </source>
</evidence>
<protein>
    <submittedName>
        <fullName evidence="1">Protein kinase-like domain protein</fullName>
    </submittedName>
</protein>
<dbReference type="OrthoDB" id="2942798at2759"/>
<keyword evidence="2" id="KW-1185">Reference proteome</keyword>
<dbReference type="Proteomes" id="UP000237481">
    <property type="component" value="Unassembled WGS sequence"/>
</dbReference>
<gene>
    <name evidence="1" type="ORF">TPAR_05928</name>
</gene>
<accession>A0A2S4KUM7</accession>